<feature type="region of interest" description="Disordered" evidence="1">
    <location>
        <begin position="242"/>
        <end position="263"/>
    </location>
</feature>
<dbReference type="EMBL" id="QEAP01000012">
    <property type="protein sequence ID" value="TPX77929.1"/>
    <property type="molecule type" value="Genomic_DNA"/>
</dbReference>
<feature type="compositionally biased region" description="Low complexity" evidence="1">
    <location>
        <begin position="101"/>
        <end position="111"/>
    </location>
</feature>
<evidence type="ECO:0000256" key="1">
    <source>
        <dbReference type="SAM" id="MobiDB-lite"/>
    </source>
</evidence>
<dbReference type="AlphaFoldDB" id="A0A507FND3"/>
<accession>A0A507FND3</accession>
<reference evidence="2 3" key="1">
    <citation type="journal article" date="2019" name="Sci. Rep.">
        <title>Comparative genomics of chytrid fungi reveal insights into the obligate biotrophic and pathogenic lifestyle of Synchytrium endobioticum.</title>
        <authorList>
            <person name="van de Vossenberg B.T.L.H."/>
            <person name="Warris S."/>
            <person name="Nguyen H.D.T."/>
            <person name="van Gent-Pelzer M.P.E."/>
            <person name="Joly D.L."/>
            <person name="van de Geest H.C."/>
            <person name="Bonants P.J.M."/>
            <person name="Smith D.S."/>
            <person name="Levesque C.A."/>
            <person name="van der Lee T.A.J."/>
        </authorList>
    </citation>
    <scope>NUCLEOTIDE SEQUENCE [LARGE SCALE GENOMIC DNA]</scope>
    <source>
        <strain evidence="2 3">CBS 675.73</strain>
    </source>
</reference>
<proteinExistence type="predicted"/>
<keyword evidence="3" id="KW-1185">Reference proteome</keyword>
<dbReference type="Proteomes" id="UP000320333">
    <property type="component" value="Unassembled WGS sequence"/>
</dbReference>
<comment type="caution">
    <text evidence="2">The sequence shown here is derived from an EMBL/GenBank/DDBJ whole genome shotgun (WGS) entry which is preliminary data.</text>
</comment>
<dbReference type="OrthoDB" id="2128899at2759"/>
<evidence type="ECO:0000313" key="3">
    <source>
        <dbReference type="Proteomes" id="UP000320333"/>
    </source>
</evidence>
<gene>
    <name evidence="2" type="ORF">CcCBS67573_g00822</name>
</gene>
<organism evidence="2 3">
    <name type="scientific">Chytriomyces confervae</name>
    <dbReference type="NCBI Taxonomy" id="246404"/>
    <lineage>
        <taxon>Eukaryota</taxon>
        <taxon>Fungi</taxon>
        <taxon>Fungi incertae sedis</taxon>
        <taxon>Chytridiomycota</taxon>
        <taxon>Chytridiomycota incertae sedis</taxon>
        <taxon>Chytridiomycetes</taxon>
        <taxon>Chytridiales</taxon>
        <taxon>Chytriomycetaceae</taxon>
        <taxon>Chytriomyces</taxon>
    </lineage>
</organism>
<feature type="compositionally biased region" description="Polar residues" evidence="1">
    <location>
        <begin position="68"/>
        <end position="85"/>
    </location>
</feature>
<feature type="compositionally biased region" description="Polar residues" evidence="1">
    <location>
        <begin position="1"/>
        <end position="10"/>
    </location>
</feature>
<evidence type="ECO:0000313" key="2">
    <source>
        <dbReference type="EMBL" id="TPX77929.1"/>
    </source>
</evidence>
<protein>
    <submittedName>
        <fullName evidence="2">Uncharacterized protein</fullName>
    </submittedName>
</protein>
<feature type="region of interest" description="Disordered" evidence="1">
    <location>
        <begin position="1"/>
        <end position="114"/>
    </location>
</feature>
<feature type="compositionally biased region" description="Low complexity" evidence="1">
    <location>
        <begin position="22"/>
        <end position="34"/>
    </location>
</feature>
<feature type="compositionally biased region" description="Low complexity" evidence="1">
    <location>
        <begin position="146"/>
        <end position="155"/>
    </location>
</feature>
<feature type="compositionally biased region" description="Basic and acidic residues" evidence="1">
    <location>
        <begin position="243"/>
        <end position="252"/>
    </location>
</feature>
<feature type="compositionally biased region" description="Basic and acidic residues" evidence="1">
    <location>
        <begin position="58"/>
        <end position="67"/>
    </location>
</feature>
<feature type="region of interest" description="Disordered" evidence="1">
    <location>
        <begin position="131"/>
        <end position="178"/>
    </location>
</feature>
<name>A0A507FND3_9FUNG</name>
<sequence>MNRILSTSSAKGGIPTCHRTSRNPVHSPHSSNPSLAHLPRSFSLPALPLQPTPPCLSRGRERDRDSSNDSTYSSGNHFAFTNSSEPFVPLPNVPIDERDSSNSNWSRIRNSVPPSNDVNVSIHWNCVEATRQEDIPSRGHTSPQFSRSKSAGRESSSSRHDPFNRKYSRKHKTDMEASLSEDGVVDSLNVSGAKGNVFKAGRMSLDGLKEMGILASNSNVVAHLKVDKIRRRSVQVTVNTKVVAKEGENSQDKEEEESNSDEEHCHIFVDEDELLYWRRLAGNGPSLKTLIRAQLYSLPKTSIATVAPLILWNSMVS</sequence>